<dbReference type="EMBL" id="MSZU01000074">
    <property type="protein sequence ID" value="OMP89314.1"/>
    <property type="molecule type" value="Genomic_DNA"/>
</dbReference>
<gene>
    <name evidence="2" type="ORF">BK809_0006037</name>
</gene>
<reference evidence="2 3" key="1">
    <citation type="submission" date="2017-01" db="EMBL/GenBank/DDBJ databases">
        <title>Draft genome sequence of Diplodia seriata F98.1, a fungal species involved in grapevine trunk diseases.</title>
        <authorList>
            <person name="Robert-Siegwald G."/>
            <person name="Vallet J."/>
            <person name="Abou-Mansour E."/>
            <person name="Xu J."/>
            <person name="Rey P."/>
            <person name="Bertsch C."/>
            <person name="Rego C."/>
            <person name="Larignon P."/>
            <person name="Fontaine F."/>
            <person name="Lebrun M.-H."/>
        </authorList>
    </citation>
    <scope>NUCLEOTIDE SEQUENCE [LARGE SCALE GENOMIC DNA]</scope>
    <source>
        <strain evidence="2 3">F98.1</strain>
    </source>
</reference>
<organism evidence="2 3">
    <name type="scientific">Diplodia seriata</name>
    <dbReference type="NCBI Taxonomy" id="420778"/>
    <lineage>
        <taxon>Eukaryota</taxon>
        <taxon>Fungi</taxon>
        <taxon>Dikarya</taxon>
        <taxon>Ascomycota</taxon>
        <taxon>Pezizomycotina</taxon>
        <taxon>Dothideomycetes</taxon>
        <taxon>Dothideomycetes incertae sedis</taxon>
        <taxon>Botryosphaeriales</taxon>
        <taxon>Botryosphaeriaceae</taxon>
        <taxon>Diplodia</taxon>
    </lineage>
</organism>
<sequence length="77" mass="8397">MDSLSTGNVDLTKLSDRDKQELQQFVVNESQKARIQGCTRHHSIAPSSPSPMPPPPPPPPPVQNPQSSSIHPYTARS</sequence>
<comment type="caution">
    <text evidence="2">The sequence shown here is derived from an EMBL/GenBank/DDBJ whole genome shotgun (WGS) entry which is preliminary data.</text>
</comment>
<protein>
    <submittedName>
        <fullName evidence="2">Uncharacterized protein</fullName>
    </submittedName>
</protein>
<evidence type="ECO:0000313" key="3">
    <source>
        <dbReference type="Proteomes" id="UP000190776"/>
    </source>
</evidence>
<evidence type="ECO:0000313" key="2">
    <source>
        <dbReference type="EMBL" id="OMP89314.1"/>
    </source>
</evidence>
<evidence type="ECO:0000256" key="1">
    <source>
        <dbReference type="SAM" id="MobiDB-lite"/>
    </source>
</evidence>
<dbReference type="OrthoDB" id="344165at2759"/>
<feature type="compositionally biased region" description="Pro residues" evidence="1">
    <location>
        <begin position="48"/>
        <end position="63"/>
    </location>
</feature>
<proteinExistence type="predicted"/>
<accession>A0A1S8BP45</accession>
<dbReference type="Proteomes" id="UP000190776">
    <property type="component" value="Unassembled WGS sequence"/>
</dbReference>
<dbReference type="STRING" id="420778.A0A1S8BP45"/>
<dbReference type="AlphaFoldDB" id="A0A1S8BP45"/>
<feature type="region of interest" description="Disordered" evidence="1">
    <location>
        <begin position="29"/>
        <end position="77"/>
    </location>
</feature>
<name>A0A1S8BP45_9PEZI</name>